<proteinExistence type="predicted"/>
<sequence length="178" mass="18683">MRRWVVALGVLLMPLVSCTAESADHAEPNATPSPQQTPQARPVAHVGQTLNLMRIGGQQIAVTLTEVISPATVPNGWGEAGRTYVATKLRIENAGTTTIVGNGNSDVSIIGSDGQTYRADFAKVTECRDFTNGWFVIASGATDAGCIVFALPTGVGAEKVRYAPSSGISQDVGEWLNP</sequence>
<feature type="chain" id="PRO_5046647962" description="DUF4352 domain-containing protein" evidence="3">
    <location>
        <begin position="23"/>
        <end position="178"/>
    </location>
</feature>
<accession>A0ABN9MVV8</accession>
<feature type="compositionally biased region" description="Polar residues" evidence="2">
    <location>
        <begin position="30"/>
        <end position="39"/>
    </location>
</feature>
<feature type="signal peptide" evidence="3">
    <location>
        <begin position="1"/>
        <end position="22"/>
    </location>
</feature>
<keyword evidence="6" id="KW-1185">Reference proteome</keyword>
<dbReference type="Gene3D" id="2.60.40.1240">
    <property type="match status" value="1"/>
</dbReference>
<dbReference type="InterPro" id="IPR029051">
    <property type="entry name" value="DUF4352"/>
</dbReference>
<feature type="domain" description="DUF4352" evidence="4">
    <location>
        <begin position="62"/>
        <end position="166"/>
    </location>
</feature>
<evidence type="ECO:0000256" key="2">
    <source>
        <dbReference type="SAM" id="MobiDB-lite"/>
    </source>
</evidence>
<evidence type="ECO:0000313" key="5">
    <source>
        <dbReference type="EMBL" id="CAJ1496084.1"/>
    </source>
</evidence>
<gene>
    <name evidence="5" type="ORF">MU0083_001327</name>
</gene>
<evidence type="ECO:0000259" key="4">
    <source>
        <dbReference type="Pfam" id="PF11611"/>
    </source>
</evidence>
<keyword evidence="1 3" id="KW-0732">Signal</keyword>
<dbReference type="Pfam" id="PF11611">
    <property type="entry name" value="DUF4352"/>
    <property type="match status" value="1"/>
</dbReference>
<dbReference type="RefSeq" id="WP_308476328.1">
    <property type="nucleotide sequence ID" value="NZ_OY726394.1"/>
</dbReference>
<evidence type="ECO:0000313" key="6">
    <source>
        <dbReference type="Proteomes" id="UP001190336"/>
    </source>
</evidence>
<evidence type="ECO:0000256" key="1">
    <source>
        <dbReference type="ARBA" id="ARBA00022729"/>
    </source>
</evidence>
<dbReference type="Proteomes" id="UP001190336">
    <property type="component" value="Chromosome"/>
</dbReference>
<dbReference type="EMBL" id="OY726394">
    <property type="protein sequence ID" value="CAJ1496084.1"/>
    <property type="molecule type" value="Genomic_DNA"/>
</dbReference>
<reference evidence="5 6" key="1">
    <citation type="submission" date="2023-08" db="EMBL/GenBank/DDBJ databases">
        <authorList>
            <person name="Folkvardsen B D."/>
            <person name="Norman A."/>
        </authorList>
    </citation>
    <scope>NUCLEOTIDE SEQUENCE [LARGE SCALE GENOMIC DNA]</scope>
    <source>
        <strain evidence="5 6">Mu0083</strain>
    </source>
</reference>
<organism evidence="5 6">
    <name type="scientific">[Mycobacterium] kokjensenii</name>
    <dbReference type="NCBI Taxonomy" id="3064287"/>
    <lineage>
        <taxon>Bacteria</taxon>
        <taxon>Bacillati</taxon>
        <taxon>Actinomycetota</taxon>
        <taxon>Actinomycetes</taxon>
        <taxon>Mycobacteriales</taxon>
        <taxon>Mycobacteriaceae</taxon>
        <taxon>Mycolicibacter</taxon>
    </lineage>
</organism>
<evidence type="ECO:0000256" key="3">
    <source>
        <dbReference type="SAM" id="SignalP"/>
    </source>
</evidence>
<protein>
    <recommendedName>
        <fullName evidence="4">DUF4352 domain-containing protein</fullName>
    </recommendedName>
</protein>
<dbReference type="InterPro" id="IPR029050">
    <property type="entry name" value="Immunoprotect_excell_Ig-like"/>
</dbReference>
<feature type="region of interest" description="Disordered" evidence="2">
    <location>
        <begin position="23"/>
        <end position="43"/>
    </location>
</feature>
<name>A0ABN9MVV8_9MYCO</name>